<dbReference type="Proteomes" id="UP000005442">
    <property type="component" value="Chromosome"/>
</dbReference>
<dbReference type="KEGG" id="mrh:MycrhN_3768"/>
<accession>G8RVN8</accession>
<dbReference type="STRING" id="710685.MycrhN_3768"/>
<keyword evidence="2" id="KW-1133">Transmembrane helix</keyword>
<evidence type="ECO:0000256" key="1">
    <source>
        <dbReference type="SAM" id="MobiDB-lite"/>
    </source>
</evidence>
<evidence type="ECO:0000313" key="3">
    <source>
        <dbReference type="EMBL" id="AEV74285.1"/>
    </source>
</evidence>
<dbReference type="AlphaFoldDB" id="G8RVN8"/>
<organism evidence="3 4">
    <name type="scientific">Mycolicibacterium rhodesiae (strain NBB3)</name>
    <name type="common">Mycobacterium rhodesiae</name>
    <dbReference type="NCBI Taxonomy" id="710685"/>
    <lineage>
        <taxon>Bacteria</taxon>
        <taxon>Bacillati</taxon>
        <taxon>Actinomycetota</taxon>
        <taxon>Actinomycetes</taxon>
        <taxon>Mycobacteriales</taxon>
        <taxon>Mycobacteriaceae</taxon>
        <taxon>Mycolicibacterium</taxon>
    </lineage>
</organism>
<protein>
    <submittedName>
        <fullName evidence="3">Uncharacterized protein</fullName>
    </submittedName>
</protein>
<keyword evidence="2" id="KW-0472">Membrane</keyword>
<dbReference type="HOGENOM" id="CLU_2001364_0_0_11"/>
<name>G8RVN8_MYCRN</name>
<keyword evidence="2" id="KW-0812">Transmembrane</keyword>
<gene>
    <name evidence="3" type="ordered locus">MycrhN_3768</name>
</gene>
<feature type="transmembrane region" description="Helical" evidence="2">
    <location>
        <begin position="51"/>
        <end position="72"/>
    </location>
</feature>
<dbReference type="EMBL" id="CP003169">
    <property type="protein sequence ID" value="AEV74285.1"/>
    <property type="molecule type" value="Genomic_DNA"/>
</dbReference>
<keyword evidence="4" id="KW-1185">Reference proteome</keyword>
<feature type="region of interest" description="Disordered" evidence="1">
    <location>
        <begin position="86"/>
        <end position="124"/>
    </location>
</feature>
<dbReference type="eggNOG" id="ENOG5031Z2N">
    <property type="taxonomic scope" value="Bacteria"/>
</dbReference>
<reference evidence="3 4" key="1">
    <citation type="submission" date="2011-12" db="EMBL/GenBank/DDBJ databases">
        <title>Complete sequence of Mycobacterium rhodesiae NBB3.</title>
        <authorList>
            <consortium name="US DOE Joint Genome Institute"/>
            <person name="Lucas S."/>
            <person name="Han J."/>
            <person name="Lapidus A."/>
            <person name="Cheng J.-F."/>
            <person name="Goodwin L."/>
            <person name="Pitluck S."/>
            <person name="Peters L."/>
            <person name="Mikhailova N."/>
            <person name="Gu W."/>
            <person name="Detter J.C."/>
            <person name="Han C."/>
            <person name="Tapia R."/>
            <person name="Land M."/>
            <person name="Hauser L."/>
            <person name="Kyrpides N."/>
            <person name="Ivanova N."/>
            <person name="Pagani I."/>
            <person name="Mattes T."/>
            <person name="Holmes A."/>
            <person name="Rutledge P."/>
            <person name="Paulsen I."/>
            <person name="Coleman N."/>
            <person name="Woyke T."/>
        </authorList>
    </citation>
    <scope>NUCLEOTIDE SEQUENCE [LARGE SCALE GENOMIC DNA]</scope>
    <source>
        <strain evidence="3 4">NBB3</strain>
    </source>
</reference>
<evidence type="ECO:0000256" key="2">
    <source>
        <dbReference type="SAM" id="Phobius"/>
    </source>
</evidence>
<feature type="compositionally biased region" description="Polar residues" evidence="1">
    <location>
        <begin position="86"/>
        <end position="99"/>
    </location>
</feature>
<proteinExistence type="predicted"/>
<evidence type="ECO:0000313" key="4">
    <source>
        <dbReference type="Proteomes" id="UP000005442"/>
    </source>
</evidence>
<dbReference type="PATRIC" id="fig|710685.3.peg.3783"/>
<sequence>MARSRSPDLARSLVITCKFSGGRAEAATDTSEGHREMHVKRKSTSHADLRLCAAAIGCSAVVAMAAIGLMVAKDHDGREIANAATMQVGSTSTQTTPSKGPTVAMAKPLMRGPAPLPSEEAAAK</sequence>